<dbReference type="EMBL" id="CM055731">
    <property type="protein sequence ID" value="KAJ8012925.1"/>
    <property type="molecule type" value="Genomic_DNA"/>
</dbReference>
<evidence type="ECO:0000313" key="1">
    <source>
        <dbReference type="EMBL" id="KAJ8012925.1"/>
    </source>
</evidence>
<dbReference type="Proteomes" id="UP001157502">
    <property type="component" value="Chromosome 4"/>
</dbReference>
<reference evidence="1" key="1">
    <citation type="submission" date="2021-05" db="EMBL/GenBank/DDBJ databases">
        <authorList>
            <person name="Pan Q."/>
            <person name="Jouanno E."/>
            <person name="Zahm M."/>
            <person name="Klopp C."/>
            <person name="Cabau C."/>
            <person name="Louis A."/>
            <person name="Berthelot C."/>
            <person name="Parey E."/>
            <person name="Roest Crollius H."/>
            <person name="Montfort J."/>
            <person name="Robinson-Rechavi M."/>
            <person name="Bouchez O."/>
            <person name="Lampietro C."/>
            <person name="Lopez Roques C."/>
            <person name="Donnadieu C."/>
            <person name="Postlethwait J."/>
            <person name="Bobe J."/>
            <person name="Dillon D."/>
            <person name="Chandos A."/>
            <person name="von Hippel F."/>
            <person name="Guiguen Y."/>
        </authorList>
    </citation>
    <scope>NUCLEOTIDE SEQUENCE</scope>
    <source>
        <strain evidence="1">YG-Jan2019</strain>
    </source>
</reference>
<protein>
    <submittedName>
        <fullName evidence="1">Uncharacterized protein</fullName>
    </submittedName>
</protein>
<name>A0ACC2HB46_DALPE</name>
<evidence type="ECO:0000313" key="2">
    <source>
        <dbReference type="Proteomes" id="UP001157502"/>
    </source>
</evidence>
<gene>
    <name evidence="1" type="ORF">DPEC_G00047950</name>
</gene>
<sequence length="968" mass="109102">MAPALTKLSTDNHGIHLATSLNPSNMNADGGATLNTECDPQLKTEDSYAQWSWLHRSLPFMDTCISSKRPLDFSDMLLSSLMQDLTGQYKTFLLSSPSSLLSLLSFKKQLNPYLVACPGAQDIHNVPELSSERLTWQQHHQQCQLSGHQPDSCDIPQSPSKHYPGALTFRYSSAVVPHQDVRQGDWGSFPTDTSPAQLWTRGAEHQDPVEPVTAVVEEAVREQTCWHLSQHDTLLERAGQIQRRLQALLGEHVVRHCSHQLGGLKEKQGKESLEGLLPPADTKPLDFTSMLQRRTGTLSNGTLELAPLKASLFPPSKEIQEFACYAQVLLQGMHDAVDSDATESSSGEELEPKHKWGSTYHPVRRGCEWRWQKERAEVGSRWTWLQLHVAELEGHIQRLGELYRQITSSKGGVILAESQPLTDWQIQQALLTEIARDPPSDTENEPSSPTRLLRNIEIQSAQLSQIVSSLMPPLNLSPSSSPISKHSWRQKRAFNGGLVLGGFDCSQKESKRRVNRRRRQLLQMDATCVSARTRPLVTYHKPRLFINTTPSRHRQQDPASPASLCSTCASCDPMALCSDPTCSSSSTLTSRTRAHPVLSLTSDTPLSHHFQNSVVFREDWVHQTLPTTKTKYSSDRYCCRSMRRAPPTRFIRSHNHKSRRKERTLDVSLVRWAGSARTLQKRANRRGRKRKQTHSTSDDEEDVLSQLSDPDENMEHGVTRQTSHICKPGPIRRRQGESVYNIDNIVIPMSLAAPNKVENPQYKDIITPSWRVLKSPPLEEQEMPEEDEEQLCDKTFSLRHLGCEKREKLGCSSRDKMKRLRRTIRSGGRKPDCSDGAGGSVWADMCAVRRDSRDDRSSRDDSRVDWGCSHPNTDGSLEECVPQLPWDKRVFPLYNDEEKALMCHEEDQEGPHWVERQTSIDESVSTDTSSSSIQSHITMARSSAQSLFSTTLPPAGYNENNSLTADLR</sequence>
<keyword evidence="2" id="KW-1185">Reference proteome</keyword>
<proteinExistence type="predicted"/>
<comment type="caution">
    <text evidence="1">The sequence shown here is derived from an EMBL/GenBank/DDBJ whole genome shotgun (WGS) entry which is preliminary data.</text>
</comment>
<organism evidence="1 2">
    <name type="scientific">Dallia pectoralis</name>
    <name type="common">Alaska blackfish</name>
    <dbReference type="NCBI Taxonomy" id="75939"/>
    <lineage>
        <taxon>Eukaryota</taxon>
        <taxon>Metazoa</taxon>
        <taxon>Chordata</taxon>
        <taxon>Craniata</taxon>
        <taxon>Vertebrata</taxon>
        <taxon>Euteleostomi</taxon>
        <taxon>Actinopterygii</taxon>
        <taxon>Neopterygii</taxon>
        <taxon>Teleostei</taxon>
        <taxon>Protacanthopterygii</taxon>
        <taxon>Esociformes</taxon>
        <taxon>Umbridae</taxon>
        <taxon>Dallia</taxon>
    </lineage>
</organism>
<accession>A0ACC2HB46</accession>